<organism evidence="1 2">
    <name type="scientific">Grifola frondosa</name>
    <name type="common">Maitake</name>
    <name type="synonym">Polyporus frondosus</name>
    <dbReference type="NCBI Taxonomy" id="5627"/>
    <lineage>
        <taxon>Eukaryota</taxon>
        <taxon>Fungi</taxon>
        <taxon>Dikarya</taxon>
        <taxon>Basidiomycota</taxon>
        <taxon>Agaricomycotina</taxon>
        <taxon>Agaricomycetes</taxon>
        <taxon>Polyporales</taxon>
        <taxon>Grifolaceae</taxon>
        <taxon>Grifola</taxon>
    </lineage>
</organism>
<comment type="caution">
    <text evidence="1">The sequence shown here is derived from an EMBL/GenBank/DDBJ whole genome shotgun (WGS) entry which is preliminary data.</text>
</comment>
<proteinExistence type="predicted"/>
<evidence type="ECO:0000313" key="2">
    <source>
        <dbReference type="Proteomes" id="UP000092993"/>
    </source>
</evidence>
<dbReference type="EMBL" id="LUGG01000011">
    <property type="protein sequence ID" value="OBZ71362.1"/>
    <property type="molecule type" value="Genomic_DNA"/>
</dbReference>
<gene>
    <name evidence="1" type="ORF">A0H81_08382</name>
</gene>
<dbReference type="AlphaFoldDB" id="A0A1C7M3E1"/>
<name>A0A1C7M3E1_GRIFR</name>
<keyword evidence="2" id="KW-1185">Reference proteome</keyword>
<accession>A0A1C7M3E1</accession>
<protein>
    <submittedName>
        <fullName evidence="1">Uncharacterized protein</fullName>
    </submittedName>
</protein>
<reference evidence="1 2" key="1">
    <citation type="submission" date="2016-03" db="EMBL/GenBank/DDBJ databases">
        <title>Whole genome sequencing of Grifola frondosa 9006-11.</title>
        <authorList>
            <person name="Min B."/>
            <person name="Park H."/>
            <person name="Kim J.-G."/>
            <person name="Cho H."/>
            <person name="Oh Y.-L."/>
            <person name="Kong W.-S."/>
            <person name="Choi I.-G."/>
        </authorList>
    </citation>
    <scope>NUCLEOTIDE SEQUENCE [LARGE SCALE GENOMIC DNA]</scope>
    <source>
        <strain evidence="1 2">9006-11</strain>
    </source>
</reference>
<sequence>MAECAHPGQNELSMRYTSVISRWDNSDYHCHAVDTLRRSLFNSSFPSDVPFPPLLILASRFAERSTMIGWSANSKIGRRTLSLITVLPRFQQAPAEHIEAVEISFIIGWPVA</sequence>
<evidence type="ECO:0000313" key="1">
    <source>
        <dbReference type="EMBL" id="OBZ71362.1"/>
    </source>
</evidence>
<dbReference type="Proteomes" id="UP000092993">
    <property type="component" value="Unassembled WGS sequence"/>
</dbReference>